<dbReference type="AlphaFoldDB" id="A0A8K0CPN0"/>
<sequence>TMQLLFEEIEVLQELYGNNKIDFMNLANKTRTFLTIIDECRRVAVNNTDDIEAGYFSFPILYTINEKKEDGKIIL</sequence>
<comment type="caution">
    <text evidence="1">The sequence shown here is derived from an EMBL/GenBank/DDBJ whole genome shotgun (WGS) entry which is preliminary data.</text>
</comment>
<protein>
    <submittedName>
        <fullName evidence="1">Uncharacterized protein</fullName>
    </submittedName>
</protein>
<name>A0A8K0CPN0_IGNLU</name>
<dbReference type="Proteomes" id="UP000801492">
    <property type="component" value="Unassembled WGS sequence"/>
</dbReference>
<evidence type="ECO:0000313" key="2">
    <source>
        <dbReference type="Proteomes" id="UP000801492"/>
    </source>
</evidence>
<evidence type="ECO:0000313" key="1">
    <source>
        <dbReference type="EMBL" id="KAF2887500.1"/>
    </source>
</evidence>
<feature type="non-terminal residue" evidence="1">
    <location>
        <position position="75"/>
    </location>
</feature>
<proteinExistence type="predicted"/>
<organism evidence="1 2">
    <name type="scientific">Ignelater luminosus</name>
    <name type="common">Cucubano</name>
    <name type="synonym">Pyrophorus luminosus</name>
    <dbReference type="NCBI Taxonomy" id="2038154"/>
    <lineage>
        <taxon>Eukaryota</taxon>
        <taxon>Metazoa</taxon>
        <taxon>Ecdysozoa</taxon>
        <taxon>Arthropoda</taxon>
        <taxon>Hexapoda</taxon>
        <taxon>Insecta</taxon>
        <taxon>Pterygota</taxon>
        <taxon>Neoptera</taxon>
        <taxon>Endopterygota</taxon>
        <taxon>Coleoptera</taxon>
        <taxon>Polyphaga</taxon>
        <taxon>Elateriformia</taxon>
        <taxon>Elateroidea</taxon>
        <taxon>Elateridae</taxon>
        <taxon>Agrypninae</taxon>
        <taxon>Pyrophorini</taxon>
        <taxon>Ignelater</taxon>
    </lineage>
</organism>
<reference evidence="1" key="1">
    <citation type="submission" date="2019-08" db="EMBL/GenBank/DDBJ databases">
        <title>The genome of the North American firefly Photinus pyralis.</title>
        <authorList>
            <consortium name="Photinus pyralis genome working group"/>
            <person name="Fallon T.R."/>
            <person name="Sander Lower S.E."/>
            <person name="Weng J.-K."/>
        </authorList>
    </citation>
    <scope>NUCLEOTIDE SEQUENCE</scope>
    <source>
        <strain evidence="1">TRF0915ILg1</strain>
        <tissue evidence="1">Whole body</tissue>
    </source>
</reference>
<keyword evidence="2" id="KW-1185">Reference proteome</keyword>
<dbReference type="OrthoDB" id="10490575at2759"/>
<gene>
    <name evidence="1" type="ORF">ILUMI_18673</name>
</gene>
<accession>A0A8K0CPN0</accession>
<feature type="non-terminal residue" evidence="1">
    <location>
        <position position="1"/>
    </location>
</feature>
<dbReference type="EMBL" id="VTPC01083196">
    <property type="protein sequence ID" value="KAF2887500.1"/>
    <property type="molecule type" value="Genomic_DNA"/>
</dbReference>